<dbReference type="PANTHER" id="PTHR43847">
    <property type="entry name" value="BLL3993 PROTEIN"/>
    <property type="match status" value="1"/>
</dbReference>
<evidence type="ECO:0000256" key="1">
    <source>
        <dbReference type="ARBA" id="ARBA00004127"/>
    </source>
</evidence>
<feature type="transmembrane region" description="Helical" evidence="5">
    <location>
        <begin position="12"/>
        <end position="29"/>
    </location>
</feature>
<dbReference type="GO" id="GO:0012505">
    <property type="term" value="C:endomembrane system"/>
    <property type="evidence" value="ECO:0007669"/>
    <property type="project" value="UniProtKB-SubCell"/>
</dbReference>
<gene>
    <name evidence="6" type="ORF">KL86DPRO_20058</name>
</gene>
<feature type="transmembrane region" description="Helical" evidence="5">
    <location>
        <begin position="77"/>
        <end position="96"/>
    </location>
</feature>
<evidence type="ECO:0000313" key="6">
    <source>
        <dbReference type="EMBL" id="SBW02934.1"/>
    </source>
</evidence>
<dbReference type="InterPro" id="IPR007318">
    <property type="entry name" value="Phopholipid_MeTrfase"/>
</dbReference>
<keyword evidence="3 5" id="KW-1133">Transmembrane helix</keyword>
<sequence length="227" mass="25167">MAARSLRTRLLVTYLASFFSFCLLLFWPAGTLAYWHGWLYIVVFLGFGLIVSLILLRDDPNLLASRMAFGPQAETDPVQKVIQCASAVLFMGLLALCGMDYGVNGPRFSTMASVLAVAAFGLGGYPLYMVLKENGYAAATIRIQKGQTVISTGPYACIRHPMYSWAIFFFLVTPPALASVWGFAAAPLITAAIIVRLLREERYLLANLPGYAEYCEKVRYRLLPLVW</sequence>
<dbReference type="PANTHER" id="PTHR43847:SF1">
    <property type="entry name" value="BLL3993 PROTEIN"/>
    <property type="match status" value="1"/>
</dbReference>
<dbReference type="AlphaFoldDB" id="A0A212JU02"/>
<evidence type="ECO:0000256" key="2">
    <source>
        <dbReference type="ARBA" id="ARBA00022692"/>
    </source>
</evidence>
<dbReference type="InterPro" id="IPR052527">
    <property type="entry name" value="Metal_cation-efflux_comp"/>
</dbReference>
<name>A0A212JU02_9DELT</name>
<accession>A0A212JU02</accession>
<proteinExistence type="predicted"/>
<dbReference type="Pfam" id="PF04191">
    <property type="entry name" value="PEMT"/>
    <property type="match status" value="1"/>
</dbReference>
<evidence type="ECO:0000256" key="3">
    <source>
        <dbReference type="ARBA" id="ARBA00022989"/>
    </source>
</evidence>
<evidence type="ECO:0008006" key="7">
    <source>
        <dbReference type="Google" id="ProtNLM"/>
    </source>
</evidence>
<dbReference type="EMBL" id="FLUQ01000002">
    <property type="protein sequence ID" value="SBW02934.1"/>
    <property type="molecule type" value="Genomic_DNA"/>
</dbReference>
<organism evidence="6">
    <name type="scientific">uncultured delta proteobacterium</name>
    <dbReference type="NCBI Taxonomy" id="34034"/>
    <lineage>
        <taxon>Bacteria</taxon>
        <taxon>Deltaproteobacteria</taxon>
        <taxon>environmental samples</taxon>
    </lineage>
</organism>
<protein>
    <recommendedName>
        <fullName evidence="7">Isoprenylcysteine carboxyl methyltransferase</fullName>
    </recommendedName>
</protein>
<feature type="transmembrane region" description="Helical" evidence="5">
    <location>
        <begin position="108"/>
        <end position="131"/>
    </location>
</feature>
<keyword evidence="4 5" id="KW-0472">Membrane</keyword>
<comment type="subcellular location">
    <subcellularLocation>
        <location evidence="1">Endomembrane system</location>
        <topology evidence="1">Multi-pass membrane protein</topology>
    </subcellularLocation>
</comment>
<dbReference type="Gene3D" id="1.20.120.1630">
    <property type="match status" value="1"/>
</dbReference>
<evidence type="ECO:0000256" key="4">
    <source>
        <dbReference type="ARBA" id="ARBA00023136"/>
    </source>
</evidence>
<feature type="transmembrane region" description="Helical" evidence="5">
    <location>
        <begin position="35"/>
        <end position="56"/>
    </location>
</feature>
<evidence type="ECO:0000256" key="5">
    <source>
        <dbReference type="SAM" id="Phobius"/>
    </source>
</evidence>
<reference evidence="6" key="1">
    <citation type="submission" date="2016-04" db="EMBL/GenBank/DDBJ databases">
        <authorList>
            <person name="Evans L.H."/>
            <person name="Alamgir A."/>
            <person name="Owens N."/>
            <person name="Weber N.D."/>
            <person name="Virtaneva K."/>
            <person name="Barbian K."/>
            <person name="Babar A."/>
            <person name="Rosenke K."/>
        </authorList>
    </citation>
    <scope>NUCLEOTIDE SEQUENCE</scope>
    <source>
        <strain evidence="6">86</strain>
    </source>
</reference>
<feature type="transmembrane region" description="Helical" evidence="5">
    <location>
        <begin position="178"/>
        <end position="198"/>
    </location>
</feature>
<keyword evidence="2 5" id="KW-0812">Transmembrane</keyword>